<organism evidence="4 5">
    <name type="scientific">Cynara cardunculus var. scolymus</name>
    <name type="common">Globe artichoke</name>
    <name type="synonym">Cynara scolymus</name>
    <dbReference type="NCBI Taxonomy" id="59895"/>
    <lineage>
        <taxon>Eukaryota</taxon>
        <taxon>Viridiplantae</taxon>
        <taxon>Streptophyta</taxon>
        <taxon>Embryophyta</taxon>
        <taxon>Tracheophyta</taxon>
        <taxon>Spermatophyta</taxon>
        <taxon>Magnoliopsida</taxon>
        <taxon>eudicotyledons</taxon>
        <taxon>Gunneridae</taxon>
        <taxon>Pentapetalae</taxon>
        <taxon>asterids</taxon>
        <taxon>campanulids</taxon>
        <taxon>Asterales</taxon>
        <taxon>Asteraceae</taxon>
        <taxon>Carduoideae</taxon>
        <taxon>Cardueae</taxon>
        <taxon>Carduinae</taxon>
        <taxon>Cynara</taxon>
    </lineage>
</organism>
<evidence type="ECO:0000256" key="2">
    <source>
        <dbReference type="ARBA" id="ARBA00023054"/>
    </source>
</evidence>
<comment type="caution">
    <text evidence="4">The sequence shown here is derived from an EMBL/GenBank/DDBJ whole genome shotgun (WGS) entry which is preliminary data.</text>
</comment>
<dbReference type="Pfam" id="PF05911">
    <property type="entry name" value="FPP"/>
    <property type="match status" value="2"/>
</dbReference>
<sequence>MDQKTWIRMKKSLEKSIPMNDEAEISVKGNEEEKFPYEKKAALEETVKNLHEQVACLLCECNVKDKLMAEHVKTAQKANTGREKAEAEVVKWKRELEGMLQQKVAANERLVRLNAALKNCRQQLSSSKVEHDRRVNIEREHKRLESKYTEARKKLANLTVENARLTKALVKKEEIIEDVNNQMSEATAEFNALISRLDFTERGNDVLKYEYRVLERELKMRNRRADVAKRQHQESAKNVAKLEAERQKLRLLVRRRIPGHAKTKPSNHPKAVDKRKSVMIKRLCEVEEENKILKESESKREKEIRLLKAELTRKRCGEQNIGIAMQHEMIRNSGVNLNEKEKEELVSVDAHSSDKDNLDMAGKKLVPQSLDDAFNSSEKDYDWLQHVLLETLEHTHDSKRSFDEVLEDIRIAFQHRYHASLIEQRRGPINKLDEVNDVHKDLEAKLLESENRIVDLKTELKRLKESKRMTEDHFENLKLINVDLDHQLFAAKLQIKEALRKVSFLEMELEDRSHHFEGLEAACLELQLQLASVSHKDVVSEDFEQEGKSLQTGLQITAEMTNNKKSSQHTSLRDRMAADDGIDTEDLLNSSMIKEIITTKETKEPTIPRHNTCNTSYGVKNVIPRALSVVPSKQRRKGIELLRKLLYRRKRGGNKKKLLTFATNRADLIRNKDGI</sequence>
<dbReference type="OMA" id="HEMIRNS"/>
<proteinExistence type="inferred from homology"/>
<evidence type="ECO:0000313" key="4">
    <source>
        <dbReference type="EMBL" id="KVH93297.1"/>
    </source>
</evidence>
<keyword evidence="2 3" id="KW-0175">Coiled coil</keyword>
<name>A0A118JVH3_CYNCS</name>
<gene>
    <name evidence="4" type="ORF">Ccrd_004651</name>
</gene>
<feature type="coiled-coil region" evidence="3">
    <location>
        <begin position="40"/>
        <end position="252"/>
    </location>
</feature>
<dbReference type="AlphaFoldDB" id="A0A118JVH3"/>
<keyword evidence="5" id="KW-1185">Reference proteome</keyword>
<reference evidence="4 5" key="1">
    <citation type="journal article" date="2016" name="Sci. Rep.">
        <title>The genome sequence of the outbreeding globe artichoke constructed de novo incorporating a phase-aware low-pass sequencing strategy of F1 progeny.</title>
        <authorList>
            <person name="Scaglione D."/>
            <person name="Reyes-Chin-Wo S."/>
            <person name="Acquadro A."/>
            <person name="Froenicke L."/>
            <person name="Portis E."/>
            <person name="Beitel C."/>
            <person name="Tirone M."/>
            <person name="Mauro R."/>
            <person name="Lo Monaco A."/>
            <person name="Mauromicale G."/>
            <person name="Faccioli P."/>
            <person name="Cattivelli L."/>
            <person name="Rieseberg L."/>
            <person name="Michelmore R."/>
            <person name="Lanteri S."/>
        </authorList>
    </citation>
    <scope>NUCLEOTIDE SEQUENCE [LARGE SCALE GENOMIC DNA]</scope>
    <source>
        <strain evidence="4">2C</strain>
    </source>
</reference>
<accession>A0A118JVH3</accession>
<dbReference type="Proteomes" id="UP000243975">
    <property type="component" value="Unassembled WGS sequence"/>
</dbReference>
<evidence type="ECO:0000313" key="5">
    <source>
        <dbReference type="Proteomes" id="UP000243975"/>
    </source>
</evidence>
<dbReference type="InterPro" id="IPR008587">
    <property type="entry name" value="FPP_plant"/>
</dbReference>
<dbReference type="Gramene" id="KVH93297">
    <property type="protein sequence ID" value="KVH93297"/>
    <property type="gene ID" value="Ccrd_004651"/>
</dbReference>
<evidence type="ECO:0000256" key="1">
    <source>
        <dbReference type="ARBA" id="ARBA00005921"/>
    </source>
</evidence>
<evidence type="ECO:0000256" key="3">
    <source>
        <dbReference type="SAM" id="Coils"/>
    </source>
</evidence>
<comment type="similarity">
    <text evidence="1">Belongs to the FPP family.</text>
</comment>
<dbReference type="PANTHER" id="PTHR31580">
    <property type="entry name" value="FILAMENT-LIKE PLANT PROTEIN 4"/>
    <property type="match status" value="1"/>
</dbReference>
<dbReference type="STRING" id="59895.A0A118JVH3"/>
<evidence type="ECO:0008006" key="6">
    <source>
        <dbReference type="Google" id="ProtNLM"/>
    </source>
</evidence>
<dbReference type="PANTHER" id="PTHR31580:SF46">
    <property type="entry name" value="FILAMENT-LIKE PLANT PROTEIN-RELATED"/>
    <property type="match status" value="1"/>
</dbReference>
<feature type="coiled-coil region" evidence="3">
    <location>
        <begin position="432"/>
        <end position="473"/>
    </location>
</feature>
<protein>
    <recommendedName>
        <fullName evidence="6">Filament-like plant protein</fullName>
    </recommendedName>
</protein>
<dbReference type="EMBL" id="LEKV01004782">
    <property type="protein sequence ID" value="KVH93297.1"/>
    <property type="molecule type" value="Genomic_DNA"/>
</dbReference>